<name>A0A2W5A121_9CYAN</name>
<dbReference type="InterPro" id="IPR024402">
    <property type="entry name" value="DUF2726"/>
</dbReference>
<feature type="domain" description="DUF2726" evidence="1">
    <location>
        <begin position="2"/>
        <end position="104"/>
    </location>
</feature>
<gene>
    <name evidence="2" type="ORF">DCF15_01160</name>
</gene>
<dbReference type="EMBL" id="QBMP01000005">
    <property type="protein sequence ID" value="PZO60838.1"/>
    <property type="molecule type" value="Genomic_DNA"/>
</dbReference>
<organism evidence="2 3">
    <name type="scientific">Phormidesmis priestleyi</name>
    <dbReference type="NCBI Taxonomy" id="268141"/>
    <lineage>
        <taxon>Bacteria</taxon>
        <taxon>Bacillati</taxon>
        <taxon>Cyanobacteriota</taxon>
        <taxon>Cyanophyceae</taxon>
        <taxon>Leptolyngbyales</taxon>
        <taxon>Leptolyngbyaceae</taxon>
        <taxon>Phormidesmis</taxon>
    </lineage>
</organism>
<reference evidence="3" key="1">
    <citation type="submission" date="2018-04" db="EMBL/GenBank/DDBJ databases">
        <authorList>
            <person name="Cornet L."/>
        </authorList>
    </citation>
    <scope>NUCLEOTIDE SEQUENCE [LARGE SCALE GENOMIC DNA]</scope>
</reference>
<evidence type="ECO:0000259" key="1">
    <source>
        <dbReference type="Pfam" id="PF10881"/>
    </source>
</evidence>
<dbReference type="Proteomes" id="UP000249794">
    <property type="component" value="Unassembled WGS sequence"/>
</dbReference>
<sequence>MSDNQLVFGKVRVADVLQPAAGLSKSRWQTAFNRISAKHFDYVVCDKDTLSICAVIELQDKSHHQPNRLKRDQFLKAACKSANLQLLEFWVKPRYIVEDIRSALVKPNRLP</sequence>
<accession>A0A2W5A121</accession>
<comment type="caution">
    <text evidence="2">The sequence shown here is derived from an EMBL/GenBank/DDBJ whole genome shotgun (WGS) entry which is preliminary data.</text>
</comment>
<dbReference type="Pfam" id="PF10881">
    <property type="entry name" value="DUF2726"/>
    <property type="match status" value="1"/>
</dbReference>
<evidence type="ECO:0000313" key="3">
    <source>
        <dbReference type="Proteomes" id="UP000249794"/>
    </source>
</evidence>
<evidence type="ECO:0000313" key="2">
    <source>
        <dbReference type="EMBL" id="PZO60838.1"/>
    </source>
</evidence>
<dbReference type="AlphaFoldDB" id="A0A2W5A121"/>
<protein>
    <recommendedName>
        <fullName evidence="1">DUF2726 domain-containing protein</fullName>
    </recommendedName>
</protein>
<proteinExistence type="predicted"/>
<reference evidence="2 3" key="2">
    <citation type="submission" date="2018-06" db="EMBL/GenBank/DDBJ databases">
        <title>Metagenomic assembly of (sub)arctic Cyanobacteria and their associated microbiome from non-axenic cultures.</title>
        <authorList>
            <person name="Baurain D."/>
        </authorList>
    </citation>
    <scope>NUCLEOTIDE SEQUENCE [LARGE SCALE GENOMIC DNA]</scope>
    <source>
        <strain evidence="2">ULC027bin1</strain>
    </source>
</reference>